<dbReference type="GO" id="GO:0005737">
    <property type="term" value="C:cytoplasm"/>
    <property type="evidence" value="ECO:0007669"/>
    <property type="project" value="TreeGrafter"/>
</dbReference>
<evidence type="ECO:0000256" key="1">
    <source>
        <dbReference type="ARBA" id="ARBA00005446"/>
    </source>
</evidence>
<feature type="compositionally biased region" description="Polar residues" evidence="6">
    <location>
        <begin position="425"/>
        <end position="436"/>
    </location>
</feature>
<dbReference type="SUPFAM" id="SSF52540">
    <property type="entry name" value="P-loop containing nucleoside triphosphate hydrolases"/>
    <property type="match status" value="1"/>
</dbReference>
<dbReference type="InterPro" id="IPR044876">
    <property type="entry name" value="HRDC_dom_sf"/>
</dbReference>
<dbReference type="PROSITE" id="PS51194">
    <property type="entry name" value="HELICASE_CTER"/>
    <property type="match status" value="1"/>
</dbReference>
<dbReference type="InterPro" id="IPR010997">
    <property type="entry name" value="HRDC-like_sf"/>
</dbReference>
<accession>A0A812LDB3</accession>
<dbReference type="GO" id="GO:0000724">
    <property type="term" value="P:double-strand break repair via homologous recombination"/>
    <property type="evidence" value="ECO:0007669"/>
    <property type="project" value="TreeGrafter"/>
</dbReference>
<evidence type="ECO:0000256" key="3">
    <source>
        <dbReference type="ARBA" id="ARBA00022806"/>
    </source>
</evidence>
<keyword evidence="5" id="KW-0547">Nucleotide-binding</keyword>
<dbReference type="PANTHER" id="PTHR13710">
    <property type="entry name" value="DNA HELICASE RECQ FAMILY MEMBER"/>
    <property type="match status" value="1"/>
</dbReference>
<keyword evidence="2 5" id="KW-0378">Hydrolase</keyword>
<feature type="domain" description="Helicase C-terminal" evidence="7">
    <location>
        <begin position="71"/>
        <end position="216"/>
    </location>
</feature>
<dbReference type="Pfam" id="PF00271">
    <property type="entry name" value="Helicase_C"/>
    <property type="match status" value="1"/>
</dbReference>
<dbReference type="GO" id="GO:0009378">
    <property type="term" value="F:four-way junction helicase activity"/>
    <property type="evidence" value="ECO:0007669"/>
    <property type="project" value="TreeGrafter"/>
</dbReference>
<evidence type="ECO:0000259" key="7">
    <source>
        <dbReference type="PROSITE" id="PS51194"/>
    </source>
</evidence>
<dbReference type="GO" id="GO:0005524">
    <property type="term" value="F:ATP binding"/>
    <property type="evidence" value="ECO:0007669"/>
    <property type="project" value="UniProtKB-KW"/>
</dbReference>
<dbReference type="GO" id="GO:0043138">
    <property type="term" value="F:3'-5' DNA helicase activity"/>
    <property type="evidence" value="ECO:0007669"/>
    <property type="project" value="UniProtKB-EC"/>
</dbReference>
<dbReference type="SUPFAM" id="SSF47819">
    <property type="entry name" value="HRDC-like"/>
    <property type="match status" value="1"/>
</dbReference>
<dbReference type="SMART" id="SM00490">
    <property type="entry name" value="HELICc"/>
    <property type="match status" value="1"/>
</dbReference>
<dbReference type="NCBIfam" id="TIGR00614">
    <property type="entry name" value="recQ_fam"/>
    <property type="match status" value="1"/>
</dbReference>
<dbReference type="InterPro" id="IPR036390">
    <property type="entry name" value="WH_DNA-bd_sf"/>
</dbReference>
<dbReference type="SMART" id="SM00956">
    <property type="entry name" value="RQC"/>
    <property type="match status" value="1"/>
</dbReference>
<organism evidence="8 9">
    <name type="scientific">Symbiodinium natans</name>
    <dbReference type="NCBI Taxonomy" id="878477"/>
    <lineage>
        <taxon>Eukaryota</taxon>
        <taxon>Sar</taxon>
        <taxon>Alveolata</taxon>
        <taxon>Dinophyceae</taxon>
        <taxon>Suessiales</taxon>
        <taxon>Symbiodiniaceae</taxon>
        <taxon>Symbiodinium</taxon>
    </lineage>
</organism>
<comment type="catalytic activity">
    <reaction evidence="4 5">
        <text>Couples ATP hydrolysis with the unwinding of duplex DNA by translocating in the 3'-5' direction.</text>
        <dbReference type="EC" id="5.6.2.4"/>
    </reaction>
</comment>
<dbReference type="GO" id="GO:0005694">
    <property type="term" value="C:chromosome"/>
    <property type="evidence" value="ECO:0007669"/>
    <property type="project" value="TreeGrafter"/>
</dbReference>
<dbReference type="InterPro" id="IPR032284">
    <property type="entry name" value="RecQ_Zn-bd"/>
</dbReference>
<dbReference type="Gene3D" id="3.40.50.300">
    <property type="entry name" value="P-loop containing nucleotide triphosphate hydrolases"/>
    <property type="match status" value="1"/>
</dbReference>
<dbReference type="Pfam" id="PF09382">
    <property type="entry name" value="RQC"/>
    <property type="match status" value="1"/>
</dbReference>
<dbReference type="InterPro" id="IPR001650">
    <property type="entry name" value="Helicase_C-like"/>
</dbReference>
<evidence type="ECO:0000313" key="9">
    <source>
        <dbReference type="Proteomes" id="UP000604046"/>
    </source>
</evidence>
<dbReference type="InterPro" id="IPR004589">
    <property type="entry name" value="DNA_helicase_ATP-dep_RecQ"/>
</dbReference>
<name>A0A812LDB3_9DINO</name>
<dbReference type="GO" id="GO:0016787">
    <property type="term" value="F:hydrolase activity"/>
    <property type="evidence" value="ECO:0007669"/>
    <property type="project" value="UniProtKB-KW"/>
</dbReference>
<reference evidence="8" key="1">
    <citation type="submission" date="2021-02" db="EMBL/GenBank/DDBJ databases">
        <authorList>
            <person name="Dougan E. K."/>
            <person name="Rhodes N."/>
            <person name="Thang M."/>
            <person name="Chan C."/>
        </authorList>
    </citation>
    <scope>NUCLEOTIDE SEQUENCE</scope>
</reference>
<dbReference type="Pfam" id="PF16124">
    <property type="entry name" value="RecQ_Zn_bind"/>
    <property type="match status" value="1"/>
</dbReference>
<dbReference type="SUPFAM" id="SSF46785">
    <property type="entry name" value="Winged helix' DNA-binding domain"/>
    <property type="match status" value="1"/>
</dbReference>
<keyword evidence="5" id="KW-0539">Nucleus</keyword>
<dbReference type="InterPro" id="IPR018982">
    <property type="entry name" value="RQC_domain"/>
</dbReference>
<evidence type="ECO:0000313" key="8">
    <source>
        <dbReference type="EMBL" id="CAE7244015.1"/>
    </source>
</evidence>
<evidence type="ECO:0000256" key="6">
    <source>
        <dbReference type="SAM" id="MobiDB-lite"/>
    </source>
</evidence>
<protein>
    <recommendedName>
        <fullName evidence="5">ATP-dependent DNA helicase</fullName>
        <ecNumber evidence="5">5.6.2.4</ecNumber>
    </recommendedName>
</protein>
<dbReference type="Gene3D" id="1.10.10.10">
    <property type="entry name" value="Winged helix-like DNA-binding domain superfamily/Winged helix DNA-binding domain"/>
    <property type="match status" value="1"/>
</dbReference>
<dbReference type="PANTHER" id="PTHR13710:SF120">
    <property type="entry name" value="BIFUNCTIONAL 3'-5' EXONUCLEASE_ATP-DEPENDENT HELICASE WRN"/>
    <property type="match status" value="1"/>
</dbReference>
<dbReference type="Proteomes" id="UP000604046">
    <property type="component" value="Unassembled WGS sequence"/>
</dbReference>
<dbReference type="GO" id="GO:0005634">
    <property type="term" value="C:nucleus"/>
    <property type="evidence" value="ECO:0007669"/>
    <property type="project" value="UniProtKB-SubCell"/>
</dbReference>
<comment type="subcellular location">
    <subcellularLocation>
        <location evidence="5">Nucleus</location>
    </subcellularLocation>
</comment>
<proteinExistence type="inferred from homology"/>
<comment type="caution">
    <text evidence="8">The sequence shown here is derived from an EMBL/GenBank/DDBJ whole genome shotgun (WGS) entry which is preliminary data.</text>
</comment>
<dbReference type="OrthoDB" id="10261556at2759"/>
<keyword evidence="5" id="KW-0067">ATP-binding</keyword>
<dbReference type="InterPro" id="IPR036388">
    <property type="entry name" value="WH-like_DNA-bd_sf"/>
</dbReference>
<dbReference type="InterPro" id="IPR027417">
    <property type="entry name" value="P-loop_NTPase"/>
</dbReference>
<sequence>MRCVCWPLTRCMTATCTKDVRADIQRSLGLQNCLHILGPMNRPNLKYVVRPRTTFEDDLTGVFGLPSLPERVVDNTAITPTSSSIVYVPTKARSDELAAWLQKAGVAAASYHAGLPIQDRHDIHRAFLMDELQVVVATIAFGMGIDKSSVRRVVHYGGARSLENYVQQCGRAGRDGEDAECITFFRPGDLQEARTLILQDCGRASEERGRHMLQLHAKFAAFLSDSSQCRRARLLQHFDEEPQQLSHEPVEQRKGECIQVGSLPARCSWCDVCLAAPSQASAAPAQGCDFTQECRVLLQCVSACGGMTGSALPCALAAGQATDKLRARNLHLHRAFGSGRHKAHSWWKAFLPHLLQAGLLQEKPARLANGFSYAALSVTEQGLRMQSAHPAQPFCLSPVPSDLAPPAPKPTPKTLRSPAMLPGTETPSGESASQTFLDSKKQELYRRLSHIRQQWMRRLNIMGESLVSNPVLRMLAEIRPSSVQAAQQTVPGLPLLLTEQLASLLEALVSEVNKLPACDCRLVVRFRPFLFQPAPN</sequence>
<evidence type="ECO:0000256" key="2">
    <source>
        <dbReference type="ARBA" id="ARBA00022801"/>
    </source>
</evidence>
<comment type="catalytic activity">
    <reaction evidence="5">
        <text>ATP + H2O = ADP + phosphate + H(+)</text>
        <dbReference type="Rhea" id="RHEA:13065"/>
        <dbReference type="ChEBI" id="CHEBI:15377"/>
        <dbReference type="ChEBI" id="CHEBI:15378"/>
        <dbReference type="ChEBI" id="CHEBI:30616"/>
        <dbReference type="ChEBI" id="CHEBI:43474"/>
        <dbReference type="ChEBI" id="CHEBI:456216"/>
    </reaction>
</comment>
<dbReference type="AlphaFoldDB" id="A0A812LDB3"/>
<keyword evidence="9" id="KW-1185">Reference proteome</keyword>
<feature type="region of interest" description="Disordered" evidence="6">
    <location>
        <begin position="399"/>
        <end position="436"/>
    </location>
</feature>
<dbReference type="Gene3D" id="1.10.150.80">
    <property type="entry name" value="HRDC domain"/>
    <property type="match status" value="1"/>
</dbReference>
<dbReference type="EMBL" id="CAJNDS010001013">
    <property type="protein sequence ID" value="CAE7244015.1"/>
    <property type="molecule type" value="Genomic_DNA"/>
</dbReference>
<gene>
    <name evidence="8" type="primary">Wrn</name>
    <name evidence="8" type="ORF">SNAT2548_LOCUS11368</name>
</gene>
<comment type="similarity">
    <text evidence="1 5">Belongs to the helicase family. RecQ subfamily.</text>
</comment>
<dbReference type="EC" id="5.6.2.4" evidence="5"/>
<evidence type="ECO:0000256" key="5">
    <source>
        <dbReference type="RuleBase" id="RU364117"/>
    </source>
</evidence>
<dbReference type="GO" id="GO:0006260">
    <property type="term" value="P:DNA replication"/>
    <property type="evidence" value="ECO:0007669"/>
    <property type="project" value="InterPro"/>
</dbReference>
<evidence type="ECO:0000256" key="4">
    <source>
        <dbReference type="ARBA" id="ARBA00034617"/>
    </source>
</evidence>
<keyword evidence="3 5" id="KW-0347">Helicase</keyword>